<feature type="region of interest" description="Disordered" evidence="1">
    <location>
        <begin position="61"/>
        <end position="81"/>
    </location>
</feature>
<sequence length="437" mass="45804">TYLVLLVLGDEIVHVALGFRELHLVHALAGVPMEEGLATEHGSELLRDPLEELLDRGRIADEGGGHLQSTGRNVTDGSLHVSGDPVDEVRRVLVLDRHHLVVDLAHGHASTEHGSDGEITSVAGVASGHHVLRIEHLLGQLGDGEGVVGRSSLGGERGESGHEEVETREGNHVDCELAEISIELTRETEAGGHSRHGHGYEVVQVSIVGVGQLECTEANLVKGLVVDAEGLVGVLDELVDRERRIVGLDNGVRDLERGNDGEGAHDSVRVLLTDLGDQQGAHSGSSSTSERVGKLESLKAVASLSLLADNIEDLVHELGSLGVVSLCPVVSCSTLAEDEVVGAEHGSVGSSADRVHGSGLQIDEDGAGNILSSASLIVVDVDPLQLEIRLASVCAIGLDAVLVRDHFPELGSNLVSALASLDVDDLAHFVLEGKEPD</sequence>
<gene>
    <name evidence="2" type="ORF">PMAYCL1PPCAC_06142</name>
</gene>
<feature type="non-terminal residue" evidence="2">
    <location>
        <position position="437"/>
    </location>
</feature>
<dbReference type="EMBL" id="BTRK01000002">
    <property type="protein sequence ID" value="GMR35947.1"/>
    <property type="molecule type" value="Genomic_DNA"/>
</dbReference>
<keyword evidence="3" id="KW-1185">Reference proteome</keyword>
<comment type="caution">
    <text evidence="2">The sequence shown here is derived from an EMBL/GenBank/DDBJ whole genome shotgun (WGS) entry which is preliminary data.</text>
</comment>
<proteinExistence type="predicted"/>
<dbReference type="PANTHER" id="PTHR36527:SF3">
    <property type="entry name" value="OS01G0282866 PROTEIN"/>
    <property type="match status" value="1"/>
</dbReference>
<dbReference type="AlphaFoldDB" id="A0AAN4Z7K2"/>
<dbReference type="Proteomes" id="UP001328107">
    <property type="component" value="Unassembled WGS sequence"/>
</dbReference>
<reference evidence="3" key="1">
    <citation type="submission" date="2022-10" db="EMBL/GenBank/DDBJ databases">
        <title>Genome assembly of Pristionchus species.</title>
        <authorList>
            <person name="Yoshida K."/>
            <person name="Sommer R.J."/>
        </authorList>
    </citation>
    <scope>NUCLEOTIDE SEQUENCE [LARGE SCALE GENOMIC DNA]</scope>
    <source>
        <strain evidence="3">RS5460</strain>
    </source>
</reference>
<protein>
    <submittedName>
        <fullName evidence="2">Uncharacterized protein</fullName>
    </submittedName>
</protein>
<evidence type="ECO:0000313" key="2">
    <source>
        <dbReference type="EMBL" id="GMR35947.1"/>
    </source>
</evidence>
<feature type="region of interest" description="Disordered" evidence="1">
    <location>
        <begin position="149"/>
        <end position="170"/>
    </location>
</feature>
<evidence type="ECO:0000256" key="1">
    <source>
        <dbReference type="SAM" id="MobiDB-lite"/>
    </source>
</evidence>
<accession>A0AAN4Z7K2</accession>
<dbReference type="PANTHER" id="PTHR36527">
    <property type="entry name" value="OS01G0282866 PROTEIN"/>
    <property type="match status" value="1"/>
</dbReference>
<organism evidence="2 3">
    <name type="scientific">Pristionchus mayeri</name>
    <dbReference type="NCBI Taxonomy" id="1317129"/>
    <lineage>
        <taxon>Eukaryota</taxon>
        <taxon>Metazoa</taxon>
        <taxon>Ecdysozoa</taxon>
        <taxon>Nematoda</taxon>
        <taxon>Chromadorea</taxon>
        <taxon>Rhabditida</taxon>
        <taxon>Rhabditina</taxon>
        <taxon>Diplogasteromorpha</taxon>
        <taxon>Diplogasteroidea</taxon>
        <taxon>Neodiplogasteridae</taxon>
        <taxon>Pristionchus</taxon>
    </lineage>
</organism>
<evidence type="ECO:0000313" key="3">
    <source>
        <dbReference type="Proteomes" id="UP001328107"/>
    </source>
</evidence>
<feature type="non-terminal residue" evidence="2">
    <location>
        <position position="1"/>
    </location>
</feature>
<feature type="compositionally biased region" description="Basic and acidic residues" evidence="1">
    <location>
        <begin position="156"/>
        <end position="170"/>
    </location>
</feature>
<feature type="compositionally biased region" description="Polar residues" evidence="1">
    <location>
        <begin position="67"/>
        <end position="76"/>
    </location>
</feature>
<name>A0AAN4Z7K2_9BILA</name>